<dbReference type="FunFam" id="1.20.1060.10:FF:000001">
    <property type="entry name" value="DNA polymerase I"/>
    <property type="match status" value="1"/>
</dbReference>
<dbReference type="Pfam" id="PF01612">
    <property type="entry name" value="DNA_pol_A_exo1"/>
    <property type="match status" value="1"/>
</dbReference>
<dbReference type="OrthoDB" id="9806424at2"/>
<dbReference type="GO" id="GO:0003677">
    <property type="term" value="F:DNA binding"/>
    <property type="evidence" value="ECO:0007669"/>
    <property type="project" value="UniProtKB-UniRule"/>
</dbReference>
<dbReference type="RefSeq" id="WP_132938633.1">
    <property type="nucleotide sequence ID" value="NZ_CP119676.1"/>
</dbReference>
<dbReference type="FunFam" id="3.40.50.1010:FF:000001">
    <property type="entry name" value="DNA polymerase I"/>
    <property type="match status" value="1"/>
</dbReference>
<dbReference type="InterPro" id="IPR019760">
    <property type="entry name" value="DNA-dir_DNA_pol_A_CS"/>
</dbReference>
<dbReference type="SMART" id="SM00482">
    <property type="entry name" value="POLAc"/>
    <property type="match status" value="1"/>
</dbReference>
<keyword evidence="8" id="KW-0540">Nuclease</keyword>
<evidence type="ECO:0000256" key="4">
    <source>
        <dbReference type="ARBA" id="ARBA00020311"/>
    </source>
</evidence>
<feature type="domain" description="5'-3' exonuclease" evidence="20">
    <location>
        <begin position="2"/>
        <end position="257"/>
    </location>
</feature>
<dbReference type="SUPFAM" id="SSF47807">
    <property type="entry name" value="5' to 3' exonuclease, C-terminal subdomain"/>
    <property type="match status" value="1"/>
</dbReference>
<evidence type="ECO:0000256" key="15">
    <source>
        <dbReference type="ARBA" id="ARBA00049244"/>
    </source>
</evidence>
<dbReference type="FunFam" id="1.10.150.20:FF:000002">
    <property type="entry name" value="DNA polymerase I"/>
    <property type="match status" value="1"/>
</dbReference>
<evidence type="ECO:0000256" key="3">
    <source>
        <dbReference type="ARBA" id="ARBA00012417"/>
    </source>
</evidence>
<dbReference type="SUPFAM" id="SSF88723">
    <property type="entry name" value="PIN domain-like"/>
    <property type="match status" value="1"/>
</dbReference>
<evidence type="ECO:0000256" key="2">
    <source>
        <dbReference type="ARBA" id="ARBA00011541"/>
    </source>
</evidence>
<keyword evidence="13 17" id="KW-0238">DNA-binding</keyword>
<evidence type="ECO:0000256" key="17">
    <source>
        <dbReference type="RuleBase" id="RU004460"/>
    </source>
</evidence>
<feature type="region of interest" description="Disordered" evidence="18">
    <location>
        <begin position="281"/>
        <end position="315"/>
    </location>
</feature>
<keyword evidence="12 17" id="KW-0239">DNA-directed DNA polymerase</keyword>
<dbReference type="SUPFAM" id="SSF56672">
    <property type="entry name" value="DNA/RNA polymerases"/>
    <property type="match status" value="1"/>
</dbReference>
<dbReference type="PROSITE" id="PS00447">
    <property type="entry name" value="DNA_POLYMERASE_A"/>
    <property type="match status" value="1"/>
</dbReference>
<dbReference type="GO" id="GO:0003887">
    <property type="term" value="F:DNA-directed DNA polymerase activity"/>
    <property type="evidence" value="ECO:0007669"/>
    <property type="project" value="UniProtKB-UniRule"/>
</dbReference>
<dbReference type="InterPro" id="IPR018320">
    <property type="entry name" value="DNA_polymerase_1"/>
</dbReference>
<keyword evidence="5 17" id="KW-0808">Transferase</keyword>
<evidence type="ECO:0000256" key="9">
    <source>
        <dbReference type="ARBA" id="ARBA00022763"/>
    </source>
</evidence>
<evidence type="ECO:0000256" key="12">
    <source>
        <dbReference type="ARBA" id="ARBA00022932"/>
    </source>
</evidence>
<dbReference type="Gene3D" id="3.30.420.10">
    <property type="entry name" value="Ribonuclease H-like superfamily/Ribonuclease H"/>
    <property type="match status" value="1"/>
</dbReference>
<evidence type="ECO:0000256" key="7">
    <source>
        <dbReference type="ARBA" id="ARBA00022705"/>
    </source>
</evidence>
<dbReference type="InterPro" id="IPR002562">
    <property type="entry name" value="3'-5'_exonuclease_dom"/>
</dbReference>
<dbReference type="GO" id="GO:0008408">
    <property type="term" value="F:3'-5' exonuclease activity"/>
    <property type="evidence" value="ECO:0007669"/>
    <property type="project" value="UniProtKB-UniRule"/>
</dbReference>
<evidence type="ECO:0000313" key="23">
    <source>
        <dbReference type="Proteomes" id="UP000295304"/>
    </source>
</evidence>
<dbReference type="InterPro" id="IPR036279">
    <property type="entry name" value="5-3_exonuclease_C_sf"/>
</dbReference>
<dbReference type="NCBIfam" id="NF004397">
    <property type="entry name" value="PRK05755.1"/>
    <property type="match status" value="1"/>
</dbReference>
<evidence type="ECO:0000256" key="16">
    <source>
        <dbReference type="NCBIfam" id="TIGR00593"/>
    </source>
</evidence>
<dbReference type="Gene3D" id="3.30.70.370">
    <property type="match status" value="1"/>
</dbReference>
<sequence>MKHVFLIDGSGFIFRAFHGLPPMSRPDGTPVNAVYGFVMMLMKLVEETDADHIAVLFDRARKTFRNDIYPDYKANRAEPPEDLIPQFALVRDATRAMGLPAVDMDGFEADDLIATYTRIALERDADVTIVSSDKDLMQLVGPRVNMMDAMKNRLIGPDEVREKFGLGPDKVVDIQALAGDSSDNIPGVRGIGVKTAAQLIEQFGDLDGVLAGAESIPQPKRRQSLIEQADMARLSRRLVTLRDDIPVDVDIDSFDVREPNAPALLKFLEAQNFRSLAAKVKSRGVHPHGKPKEVSPATGDVGGKPSAAPIAEEGPGRNYELIQDIETLKRWIAEAEEKGVVAVDCETTSLDVMRAEIVGVSLAYEEGRACYIPLAHKGAPDQGALDFGAGDAPATGAPKQIPRDLALAQLKMLLEDDGVLKVGQNIKYDMHIFQKYDISIAPYDDTMVLSFVLEGGLHGHGMDELARLHLGLETIKFKDVAGSGKAQVTFDRVALDKAVEYAAEDADVTLRLFGLLKGRLVHERLVSVYETLERPLVTVLKDMERHGVLVDAVQLKDLSDDFTARIGDLEREIHALAGHEFNVASPKQLGEILFDEMGLAGAKKGKTGAYGTGAEVLEELAAQDVKIAAKVLDWRQLAKLKSTYTDALIKQIDPATGRVHTSFAMAATSTGRLASSDPNVQNIPVRTEEGRKIRRAFIAKPGHKLLSADYSQIELRLLAHVADIDALKDAFAKGQDVHAMTAAQVFGVPLEGMDPMVRRQAKAINFGIIYGISAFGLARQLGISRPEAARYIDAYFERYPGIRAYMDETKAAARRDGYVTTLFGRRCHVAGINEKNPARRNFAERAAINAPIQGGAADIIKRAMIHLPGALARAGLKAVSILQVHDELILEVPDNECDDATALVRAVMENAAHLEVPLLVDVGLGYNWEQAH</sequence>
<dbReference type="InterPro" id="IPR002298">
    <property type="entry name" value="DNA_polymerase_A"/>
</dbReference>
<dbReference type="PANTHER" id="PTHR10133:SF27">
    <property type="entry name" value="DNA POLYMERASE NU"/>
    <property type="match status" value="1"/>
</dbReference>
<dbReference type="CDD" id="cd09898">
    <property type="entry name" value="H3TH_53EXO"/>
    <property type="match status" value="1"/>
</dbReference>
<evidence type="ECO:0000256" key="13">
    <source>
        <dbReference type="ARBA" id="ARBA00023125"/>
    </source>
</evidence>
<comment type="function">
    <text evidence="17">In addition to polymerase activity, this DNA polymerase exhibits 3'-5' and 5'-3' exonuclease activity.</text>
</comment>
<evidence type="ECO:0000256" key="1">
    <source>
        <dbReference type="ARBA" id="ARBA00007705"/>
    </source>
</evidence>
<dbReference type="InterPro" id="IPR002421">
    <property type="entry name" value="5-3_exonuclease"/>
</dbReference>
<keyword evidence="11 17" id="KW-0269">Exonuclease</keyword>
<evidence type="ECO:0000256" key="11">
    <source>
        <dbReference type="ARBA" id="ARBA00022839"/>
    </source>
</evidence>
<dbReference type="FunFam" id="3.30.420.10:FF:000026">
    <property type="entry name" value="DNA polymerase I"/>
    <property type="match status" value="1"/>
</dbReference>
<dbReference type="CDD" id="cd09859">
    <property type="entry name" value="PIN_53EXO"/>
    <property type="match status" value="1"/>
</dbReference>
<dbReference type="Proteomes" id="UP000295304">
    <property type="component" value="Unassembled WGS sequence"/>
</dbReference>
<dbReference type="AlphaFoldDB" id="A0A4R3JE13"/>
<comment type="catalytic activity">
    <reaction evidence="15 17">
        <text>DNA(n) + a 2'-deoxyribonucleoside 5'-triphosphate = DNA(n+1) + diphosphate</text>
        <dbReference type="Rhea" id="RHEA:22508"/>
        <dbReference type="Rhea" id="RHEA-COMP:17339"/>
        <dbReference type="Rhea" id="RHEA-COMP:17340"/>
        <dbReference type="ChEBI" id="CHEBI:33019"/>
        <dbReference type="ChEBI" id="CHEBI:61560"/>
        <dbReference type="ChEBI" id="CHEBI:173112"/>
        <dbReference type="EC" id="2.7.7.7"/>
    </reaction>
</comment>
<protein>
    <recommendedName>
        <fullName evidence="4 16">DNA polymerase I</fullName>
        <ecNumber evidence="3 16">2.7.7.7</ecNumber>
    </recommendedName>
</protein>
<dbReference type="InterPro" id="IPR020045">
    <property type="entry name" value="DNA_polI_H3TH"/>
</dbReference>
<comment type="subunit">
    <text evidence="2">Single-chain monomer with multiple functions.</text>
</comment>
<keyword evidence="7 17" id="KW-0235">DNA replication</keyword>
<evidence type="ECO:0000259" key="20">
    <source>
        <dbReference type="SMART" id="SM00475"/>
    </source>
</evidence>
<evidence type="ECO:0000256" key="10">
    <source>
        <dbReference type="ARBA" id="ARBA00022801"/>
    </source>
</evidence>
<dbReference type="InterPro" id="IPR001098">
    <property type="entry name" value="DNA-dir_DNA_pol_A_palm_dom"/>
</dbReference>
<evidence type="ECO:0000256" key="8">
    <source>
        <dbReference type="ARBA" id="ARBA00022722"/>
    </source>
</evidence>
<keyword evidence="10 17" id="KW-0378">Hydrolase</keyword>
<reference evidence="22 23" key="1">
    <citation type="submission" date="2019-03" db="EMBL/GenBank/DDBJ databases">
        <title>Genomic Encyclopedia of Type Strains, Phase IV (KMG-IV): sequencing the most valuable type-strain genomes for metagenomic binning, comparative biology and taxonomic classification.</title>
        <authorList>
            <person name="Goeker M."/>
        </authorList>
    </citation>
    <scope>NUCLEOTIDE SEQUENCE [LARGE SCALE GENOMIC DNA]</scope>
    <source>
        <strain evidence="22 23">DSM 101688</strain>
    </source>
</reference>
<keyword evidence="23" id="KW-1185">Reference proteome</keyword>
<dbReference type="Pfam" id="PF01367">
    <property type="entry name" value="5_3_exonuc"/>
    <property type="match status" value="1"/>
</dbReference>
<accession>A0A4R3JE13</accession>
<dbReference type="EMBL" id="SLZW01000003">
    <property type="protein sequence ID" value="TCS63675.1"/>
    <property type="molecule type" value="Genomic_DNA"/>
</dbReference>
<feature type="domain" description="DNA-directed DNA polymerase family A palm" evidence="21">
    <location>
        <begin position="690"/>
        <end position="896"/>
    </location>
</feature>
<dbReference type="SMART" id="SM00279">
    <property type="entry name" value="HhH2"/>
    <property type="match status" value="1"/>
</dbReference>
<dbReference type="SMART" id="SM00474">
    <property type="entry name" value="35EXOc"/>
    <property type="match status" value="1"/>
</dbReference>
<dbReference type="Pfam" id="PF00476">
    <property type="entry name" value="DNA_pol_A"/>
    <property type="match status" value="1"/>
</dbReference>
<name>A0A4R3JE13_9PROT</name>
<dbReference type="SMART" id="SM00475">
    <property type="entry name" value="53EXOc"/>
    <property type="match status" value="1"/>
</dbReference>
<dbReference type="EC" id="2.7.7.7" evidence="3 16"/>
<evidence type="ECO:0000259" key="21">
    <source>
        <dbReference type="SMART" id="SM00482"/>
    </source>
</evidence>
<proteinExistence type="inferred from homology"/>
<gene>
    <name evidence="17" type="primary">polA</name>
    <name evidence="22" type="ORF">EDD55_103299</name>
</gene>
<dbReference type="GO" id="GO:0008409">
    <property type="term" value="F:5'-3' exonuclease activity"/>
    <property type="evidence" value="ECO:0007669"/>
    <property type="project" value="UniProtKB-UniRule"/>
</dbReference>
<dbReference type="Pfam" id="PF02739">
    <property type="entry name" value="5_3_exonuc_N"/>
    <property type="match status" value="1"/>
</dbReference>
<evidence type="ECO:0000313" key="22">
    <source>
        <dbReference type="EMBL" id="TCS63675.1"/>
    </source>
</evidence>
<keyword evidence="9 17" id="KW-0227">DNA damage</keyword>
<dbReference type="CDD" id="cd06139">
    <property type="entry name" value="DNA_polA_I_Ecoli_like_exo"/>
    <property type="match status" value="1"/>
</dbReference>
<keyword evidence="14 17" id="KW-0234">DNA repair</keyword>
<evidence type="ECO:0000256" key="14">
    <source>
        <dbReference type="ARBA" id="ARBA00023204"/>
    </source>
</evidence>
<dbReference type="InterPro" id="IPR008918">
    <property type="entry name" value="HhH2"/>
</dbReference>
<keyword evidence="6 17" id="KW-0548">Nucleotidyltransferase</keyword>
<dbReference type="FunFam" id="1.10.150.20:FF:000003">
    <property type="entry name" value="DNA polymerase I"/>
    <property type="match status" value="1"/>
</dbReference>
<dbReference type="GO" id="GO:0006302">
    <property type="term" value="P:double-strand break repair"/>
    <property type="evidence" value="ECO:0007669"/>
    <property type="project" value="TreeGrafter"/>
</dbReference>
<dbReference type="SUPFAM" id="SSF53098">
    <property type="entry name" value="Ribonuclease H-like"/>
    <property type="match status" value="1"/>
</dbReference>
<dbReference type="InterPro" id="IPR020046">
    <property type="entry name" value="5-3_exonucl_a-hlix_arch_N"/>
</dbReference>
<evidence type="ECO:0000256" key="6">
    <source>
        <dbReference type="ARBA" id="ARBA00022695"/>
    </source>
</evidence>
<dbReference type="Gene3D" id="1.20.1060.10">
    <property type="entry name" value="Taq DNA Polymerase, Chain T, domain 4"/>
    <property type="match status" value="1"/>
</dbReference>
<dbReference type="Gene3D" id="3.40.50.1010">
    <property type="entry name" value="5'-nuclease"/>
    <property type="match status" value="1"/>
</dbReference>
<dbReference type="Gene3D" id="1.10.150.20">
    <property type="entry name" value="5' to 3' exonuclease, C-terminal subdomain"/>
    <property type="match status" value="2"/>
</dbReference>
<organism evidence="22 23">
    <name type="scientific">Varunaivibrio sulfuroxidans</name>
    <dbReference type="NCBI Taxonomy" id="1773489"/>
    <lineage>
        <taxon>Bacteria</taxon>
        <taxon>Pseudomonadati</taxon>
        <taxon>Pseudomonadota</taxon>
        <taxon>Alphaproteobacteria</taxon>
        <taxon>Rhodospirillales</taxon>
        <taxon>Magnetovibrionaceae</taxon>
        <taxon>Varunaivibrio</taxon>
    </lineage>
</organism>
<dbReference type="PANTHER" id="PTHR10133">
    <property type="entry name" value="DNA POLYMERASE I"/>
    <property type="match status" value="1"/>
</dbReference>
<comment type="similarity">
    <text evidence="1 17">Belongs to the DNA polymerase type-A family.</text>
</comment>
<feature type="domain" description="3'-5' exonuclease" evidence="19">
    <location>
        <begin position="319"/>
        <end position="521"/>
    </location>
</feature>
<evidence type="ECO:0000256" key="18">
    <source>
        <dbReference type="SAM" id="MobiDB-lite"/>
    </source>
</evidence>
<evidence type="ECO:0000256" key="5">
    <source>
        <dbReference type="ARBA" id="ARBA00022679"/>
    </source>
</evidence>
<dbReference type="CDD" id="cd08637">
    <property type="entry name" value="DNA_pol_A_pol_I_C"/>
    <property type="match status" value="1"/>
</dbReference>
<dbReference type="InterPro" id="IPR029060">
    <property type="entry name" value="PIN-like_dom_sf"/>
</dbReference>
<dbReference type="PRINTS" id="PR00868">
    <property type="entry name" value="DNAPOLI"/>
</dbReference>
<dbReference type="InterPro" id="IPR036397">
    <property type="entry name" value="RNaseH_sf"/>
</dbReference>
<dbReference type="GO" id="GO:0006261">
    <property type="term" value="P:DNA-templated DNA replication"/>
    <property type="evidence" value="ECO:0007669"/>
    <property type="project" value="UniProtKB-UniRule"/>
</dbReference>
<dbReference type="InterPro" id="IPR043502">
    <property type="entry name" value="DNA/RNA_pol_sf"/>
</dbReference>
<comment type="caution">
    <text evidence="22">The sequence shown here is derived from an EMBL/GenBank/DDBJ whole genome shotgun (WGS) entry which is preliminary data.</text>
</comment>
<dbReference type="NCBIfam" id="TIGR00593">
    <property type="entry name" value="pola"/>
    <property type="match status" value="1"/>
</dbReference>
<evidence type="ECO:0000259" key="19">
    <source>
        <dbReference type="SMART" id="SM00474"/>
    </source>
</evidence>
<dbReference type="InterPro" id="IPR012337">
    <property type="entry name" value="RNaseH-like_sf"/>
</dbReference>